<proteinExistence type="predicted"/>
<dbReference type="AlphaFoldDB" id="A0A5B7HDV9"/>
<accession>A0A5B7HDV9</accession>
<dbReference type="Pfam" id="PF23659">
    <property type="entry name" value="UFL1"/>
    <property type="match status" value="1"/>
</dbReference>
<protein>
    <submittedName>
        <fullName evidence="2">E3 UFM1-protein ligase 1</fullName>
    </submittedName>
</protein>
<dbReference type="InterPro" id="IPR056580">
    <property type="entry name" value="Ufl1_dom"/>
</dbReference>
<dbReference type="EMBL" id="VSRR010032002">
    <property type="protein sequence ID" value="MPC70941.1"/>
    <property type="molecule type" value="Genomic_DNA"/>
</dbReference>
<keyword evidence="2" id="KW-0436">Ligase</keyword>
<dbReference type="Proteomes" id="UP000324222">
    <property type="component" value="Unassembled WGS sequence"/>
</dbReference>
<dbReference type="GO" id="GO:0016874">
    <property type="term" value="F:ligase activity"/>
    <property type="evidence" value="ECO:0007669"/>
    <property type="project" value="UniProtKB-KW"/>
</dbReference>
<comment type="caution">
    <text evidence="2">The sequence shown here is derived from an EMBL/GenBank/DDBJ whole genome shotgun (WGS) entry which is preliminary data.</text>
</comment>
<evidence type="ECO:0000313" key="3">
    <source>
        <dbReference type="Proteomes" id="UP000324222"/>
    </source>
</evidence>
<evidence type="ECO:0000313" key="2">
    <source>
        <dbReference type="EMBL" id="MPC70941.1"/>
    </source>
</evidence>
<keyword evidence="3" id="KW-1185">Reference proteome</keyword>
<feature type="domain" description="E3 UFM1-protein ligase 1-like" evidence="1">
    <location>
        <begin position="6"/>
        <end position="54"/>
    </location>
</feature>
<name>A0A5B7HDV9_PORTR</name>
<sequence length="61" mass="6946">MQWVVTRLKIIHKLPEDTNAALVKVHKTLTGSTLEEFYEHVDAAIAATGIMLKKKDNKKDR</sequence>
<reference evidence="2 3" key="1">
    <citation type="submission" date="2019-05" db="EMBL/GenBank/DDBJ databases">
        <title>Another draft genome of Portunus trituberculatus and its Hox gene families provides insights of decapod evolution.</title>
        <authorList>
            <person name="Jeong J.-H."/>
            <person name="Song I."/>
            <person name="Kim S."/>
            <person name="Choi T."/>
            <person name="Kim D."/>
            <person name="Ryu S."/>
            <person name="Kim W."/>
        </authorList>
    </citation>
    <scope>NUCLEOTIDE SEQUENCE [LARGE SCALE GENOMIC DNA]</scope>
    <source>
        <tissue evidence="2">Muscle</tissue>
    </source>
</reference>
<organism evidence="2 3">
    <name type="scientific">Portunus trituberculatus</name>
    <name type="common">Swimming crab</name>
    <name type="synonym">Neptunus trituberculatus</name>
    <dbReference type="NCBI Taxonomy" id="210409"/>
    <lineage>
        <taxon>Eukaryota</taxon>
        <taxon>Metazoa</taxon>
        <taxon>Ecdysozoa</taxon>
        <taxon>Arthropoda</taxon>
        <taxon>Crustacea</taxon>
        <taxon>Multicrustacea</taxon>
        <taxon>Malacostraca</taxon>
        <taxon>Eumalacostraca</taxon>
        <taxon>Eucarida</taxon>
        <taxon>Decapoda</taxon>
        <taxon>Pleocyemata</taxon>
        <taxon>Brachyura</taxon>
        <taxon>Eubrachyura</taxon>
        <taxon>Portunoidea</taxon>
        <taxon>Portunidae</taxon>
        <taxon>Portuninae</taxon>
        <taxon>Portunus</taxon>
    </lineage>
</organism>
<gene>
    <name evidence="2" type="primary">UFL1_1</name>
    <name evidence="2" type="ORF">E2C01_065206</name>
</gene>
<evidence type="ECO:0000259" key="1">
    <source>
        <dbReference type="Pfam" id="PF23659"/>
    </source>
</evidence>